<gene>
    <name evidence="1" type="ORF">PPENT_87.1.T0920018</name>
</gene>
<dbReference type="AlphaFoldDB" id="A0A8S1WJ02"/>
<dbReference type="OrthoDB" id="306829at2759"/>
<sequence length="367" mass="44312">MELKNRIMDAIVMWKYEFYNEEVQNSQVEGQYQSNEGQYDNFDDLFHIFDFGLSHDLQYLAIFEDKIRKKNNTSRRFKGNQKSDLRIKLYEVKSNKVIFESSLLCRGFLNINFHFSQDSNFLICQGYSDGYLIIDIQQKKEFLFNNLEETCFIFQMDTINSYYINKNDKIFHINVEQINLQYEKEIYLKFNFKFILYFKSFLMKFALISTELFQYIIYLENCKVIKQRKKQTNVRTQLIIFQNCLIIEQEDIYETEYSVRLLNSGKILRRIKNLVGNSGNISYDDYGVYKNSFLSIENNNHQQIKIFDFLRGNSKQISFIINSQYKDYYQISKLYNQSIFTMIMSGLYTQITSYILRQYQYLKQLEN</sequence>
<organism evidence="1 2">
    <name type="scientific">Paramecium pentaurelia</name>
    <dbReference type="NCBI Taxonomy" id="43138"/>
    <lineage>
        <taxon>Eukaryota</taxon>
        <taxon>Sar</taxon>
        <taxon>Alveolata</taxon>
        <taxon>Ciliophora</taxon>
        <taxon>Intramacronucleata</taxon>
        <taxon>Oligohymenophorea</taxon>
        <taxon>Peniculida</taxon>
        <taxon>Parameciidae</taxon>
        <taxon>Paramecium</taxon>
    </lineage>
</organism>
<accession>A0A8S1WJ02</accession>
<keyword evidence="2" id="KW-1185">Reference proteome</keyword>
<evidence type="ECO:0000313" key="1">
    <source>
        <dbReference type="EMBL" id="CAD8188647.1"/>
    </source>
</evidence>
<evidence type="ECO:0000313" key="2">
    <source>
        <dbReference type="Proteomes" id="UP000689195"/>
    </source>
</evidence>
<comment type="caution">
    <text evidence="1">The sequence shown here is derived from an EMBL/GenBank/DDBJ whole genome shotgun (WGS) entry which is preliminary data.</text>
</comment>
<proteinExistence type="predicted"/>
<protein>
    <submittedName>
        <fullName evidence="1">Uncharacterized protein</fullName>
    </submittedName>
</protein>
<dbReference type="Proteomes" id="UP000689195">
    <property type="component" value="Unassembled WGS sequence"/>
</dbReference>
<dbReference type="EMBL" id="CAJJDO010000092">
    <property type="protein sequence ID" value="CAD8188647.1"/>
    <property type="molecule type" value="Genomic_DNA"/>
</dbReference>
<name>A0A8S1WJ02_9CILI</name>
<reference evidence="1" key="1">
    <citation type="submission" date="2021-01" db="EMBL/GenBank/DDBJ databases">
        <authorList>
            <consortium name="Genoscope - CEA"/>
            <person name="William W."/>
        </authorList>
    </citation>
    <scope>NUCLEOTIDE SEQUENCE</scope>
</reference>